<comment type="caution">
    <text evidence="2">The sequence shown here is derived from an EMBL/GenBank/DDBJ whole genome shotgun (WGS) entry which is preliminary data.</text>
</comment>
<reference evidence="2 3" key="1">
    <citation type="submission" date="2019-06" db="EMBL/GenBank/DDBJ databases">
        <title>Draft genomes of female and male turbot (Scophthalmus maximus).</title>
        <authorList>
            <person name="Xu H."/>
            <person name="Xu X.-W."/>
            <person name="Shao C."/>
            <person name="Chen S."/>
        </authorList>
    </citation>
    <scope>NUCLEOTIDE SEQUENCE [LARGE SCALE GENOMIC DNA]</scope>
    <source>
        <strain evidence="2">Ysfricsl-2016a</strain>
        <tissue evidence="2">Blood</tissue>
    </source>
</reference>
<name>A0A6A4TCE6_SCOMX</name>
<sequence>MQRSHQEGDTASAVTAGRRSGPPAPSPSRKGGSPAFQLCPASSRSGSCLAATVLASSRLPIDDVTRTSARHHNHAEMRVKSRFRSSSSSPFVIGPPDHLTTGYSISADNNSGHFTSLPLVFGLVSADNNDIFTSLPLVFGLRGVTGKKVMLHKRWQYASVETFSSDSFLKLEVSCPAIAAAF</sequence>
<dbReference type="AlphaFoldDB" id="A0A6A4TCE6"/>
<feature type="compositionally biased region" description="Low complexity" evidence="1">
    <location>
        <begin position="16"/>
        <end position="35"/>
    </location>
</feature>
<feature type="region of interest" description="Disordered" evidence="1">
    <location>
        <begin position="1"/>
        <end position="37"/>
    </location>
</feature>
<evidence type="ECO:0000313" key="2">
    <source>
        <dbReference type="EMBL" id="KAF0040591.1"/>
    </source>
</evidence>
<dbReference type="Proteomes" id="UP000438429">
    <property type="component" value="Unassembled WGS sequence"/>
</dbReference>
<organism evidence="2 3">
    <name type="scientific">Scophthalmus maximus</name>
    <name type="common">Turbot</name>
    <name type="synonym">Psetta maxima</name>
    <dbReference type="NCBI Taxonomy" id="52904"/>
    <lineage>
        <taxon>Eukaryota</taxon>
        <taxon>Metazoa</taxon>
        <taxon>Chordata</taxon>
        <taxon>Craniata</taxon>
        <taxon>Vertebrata</taxon>
        <taxon>Euteleostomi</taxon>
        <taxon>Actinopterygii</taxon>
        <taxon>Neopterygii</taxon>
        <taxon>Teleostei</taxon>
        <taxon>Neoteleostei</taxon>
        <taxon>Acanthomorphata</taxon>
        <taxon>Carangaria</taxon>
        <taxon>Pleuronectiformes</taxon>
        <taxon>Pleuronectoidei</taxon>
        <taxon>Scophthalmidae</taxon>
        <taxon>Scophthalmus</taxon>
    </lineage>
</organism>
<evidence type="ECO:0000313" key="3">
    <source>
        <dbReference type="Proteomes" id="UP000438429"/>
    </source>
</evidence>
<proteinExistence type="predicted"/>
<protein>
    <submittedName>
        <fullName evidence="2">Uncharacterized protein</fullName>
    </submittedName>
</protein>
<evidence type="ECO:0000256" key="1">
    <source>
        <dbReference type="SAM" id="MobiDB-lite"/>
    </source>
</evidence>
<dbReference type="EMBL" id="VEVO01000006">
    <property type="protein sequence ID" value="KAF0040591.1"/>
    <property type="molecule type" value="Genomic_DNA"/>
</dbReference>
<accession>A0A6A4TCE6</accession>
<gene>
    <name evidence="2" type="ORF">F2P81_006489</name>
</gene>